<protein>
    <recommendedName>
        <fullName evidence="9">Periplasmic chaperone PpiD</fullName>
    </recommendedName>
    <alternativeName>
        <fullName evidence="10">Periplasmic folding chaperone</fullName>
    </alternativeName>
</protein>
<dbReference type="Pfam" id="PF13624">
    <property type="entry name" value="SurA_N_3"/>
    <property type="match status" value="1"/>
</dbReference>
<dbReference type="AlphaFoldDB" id="A0A4P7BV24"/>
<evidence type="ECO:0000256" key="10">
    <source>
        <dbReference type="ARBA" id="ARBA00042775"/>
    </source>
</evidence>
<dbReference type="SUPFAM" id="SSF109998">
    <property type="entry name" value="Triger factor/SurA peptide-binding domain-like"/>
    <property type="match status" value="1"/>
</dbReference>
<keyword evidence="4 12" id="KW-0812">Transmembrane</keyword>
<keyword evidence="15" id="KW-1185">Reference proteome</keyword>
<evidence type="ECO:0000256" key="9">
    <source>
        <dbReference type="ARBA" id="ARBA00040743"/>
    </source>
</evidence>
<evidence type="ECO:0000256" key="5">
    <source>
        <dbReference type="ARBA" id="ARBA00022989"/>
    </source>
</evidence>
<dbReference type="PROSITE" id="PS50198">
    <property type="entry name" value="PPIC_PPIASE_2"/>
    <property type="match status" value="1"/>
</dbReference>
<keyword evidence="11" id="KW-0697">Rotamase</keyword>
<keyword evidence="5 12" id="KW-1133">Transmembrane helix</keyword>
<comment type="subcellular location">
    <subcellularLocation>
        <location evidence="1">Cell inner membrane</location>
        <topology evidence="1">Single-pass type II membrane protein</topology>
        <orientation evidence="1">Periplasmic side</orientation>
    </subcellularLocation>
</comment>
<dbReference type="GO" id="GO:0003755">
    <property type="term" value="F:peptidyl-prolyl cis-trans isomerase activity"/>
    <property type="evidence" value="ECO:0007669"/>
    <property type="project" value="UniProtKB-KW"/>
</dbReference>
<reference evidence="14 15" key="1">
    <citation type="submission" date="2019-03" db="EMBL/GenBank/DDBJ databases">
        <title>The genome sequence of Nitrosococcus wardiae strain D1FHST reveals the archetypal metabolic capacity of ammonia-oxidizing Gammaproteobacteria.</title>
        <authorList>
            <person name="Wang L."/>
            <person name="Lim C.K."/>
            <person name="Hanson T.E."/>
            <person name="Dang H."/>
            <person name="Klotz M.G."/>
        </authorList>
    </citation>
    <scope>NUCLEOTIDE SEQUENCE [LARGE SCALE GENOMIC DNA]</scope>
    <source>
        <strain evidence="14 15">D1FHS</strain>
    </source>
</reference>
<keyword evidence="2" id="KW-1003">Cell membrane</keyword>
<evidence type="ECO:0000256" key="4">
    <source>
        <dbReference type="ARBA" id="ARBA00022692"/>
    </source>
</evidence>
<dbReference type="PROSITE" id="PS01096">
    <property type="entry name" value="PPIC_PPIASE_1"/>
    <property type="match status" value="1"/>
</dbReference>
<dbReference type="Proteomes" id="UP000294325">
    <property type="component" value="Chromosome"/>
</dbReference>
<evidence type="ECO:0000256" key="12">
    <source>
        <dbReference type="SAM" id="Phobius"/>
    </source>
</evidence>
<evidence type="ECO:0000256" key="1">
    <source>
        <dbReference type="ARBA" id="ARBA00004382"/>
    </source>
</evidence>
<dbReference type="Gene3D" id="3.10.50.40">
    <property type="match status" value="1"/>
</dbReference>
<keyword evidence="7" id="KW-0143">Chaperone</keyword>
<dbReference type="Gene3D" id="1.10.4030.10">
    <property type="entry name" value="Porin chaperone SurA, peptide-binding domain"/>
    <property type="match status" value="1"/>
</dbReference>
<evidence type="ECO:0000259" key="13">
    <source>
        <dbReference type="PROSITE" id="PS50198"/>
    </source>
</evidence>
<dbReference type="EMBL" id="CP038033">
    <property type="protein sequence ID" value="QBQ53127.1"/>
    <property type="molecule type" value="Genomic_DNA"/>
</dbReference>
<sequence>MLEAIRSRAQGIFAWVIVGLITIPFALWGINNYFREGGEALAASVNGEEITTREFRAAFQRYTQQLRFLMGEGFSEKMLDDPATKQRVLDGLIEQRLVLDAADELGLGMSDSELSKVIHNNEAFQDETGQFDFQRYESVLNSQGLTPAAYEARLRLSLLSEQLASTLQLSAFATQQEMEDIARLRHQEREIGYSIVPLSKFRDAIQISDEELRQYYEDHPDEFRTPEQVTVDYLRLTAESLTADIPVDEQTLRDLYEESKDQFGAPEQRRASHILIQVPQEGDEAARQAAREKADQALKRLQQGEPFEELAKEVSEDPGSAQQGGDLGFFGRGVMDPAFEEAVFSLEKVGDLSEPVLTKFGYHIIQLTGIQRGETPSFEEVREELAQKYRQQLAEEHFYEQAEILDNLTYENPFTLEVAAEALELPIKTSKPFSQRGGSGIGANPKVVTAAFSEEVLQEEMNSRTLELGPNDLVVLRVKKHFPADIEPFEQAREKIQETLTLERAKAKAQERGDALVERLQQGESPETVFAGEETWNEKKFYGRRSEDIPREVLNMAYGLPHPQSESPVFAGQPLGAGDYAVVGLYTVKDGDLNQLDEKARQSLAQEMEQMHGQVAYQGFIDELRAEAEIKIYRDNL</sequence>
<comment type="similarity">
    <text evidence="8">Belongs to the PpiD chaperone family.</text>
</comment>
<evidence type="ECO:0000256" key="8">
    <source>
        <dbReference type="ARBA" id="ARBA00038408"/>
    </source>
</evidence>
<dbReference type="InterPro" id="IPR027304">
    <property type="entry name" value="Trigger_fact/SurA_dom_sf"/>
</dbReference>
<dbReference type="RefSeq" id="WP_134356145.1">
    <property type="nucleotide sequence ID" value="NZ_CP038033.1"/>
</dbReference>
<organism evidence="14 15">
    <name type="scientific">Nitrosococcus wardiae</name>
    <dbReference type="NCBI Taxonomy" id="1814290"/>
    <lineage>
        <taxon>Bacteria</taxon>
        <taxon>Pseudomonadati</taxon>
        <taxon>Pseudomonadota</taxon>
        <taxon>Gammaproteobacteria</taxon>
        <taxon>Chromatiales</taxon>
        <taxon>Chromatiaceae</taxon>
        <taxon>Nitrosococcus</taxon>
    </lineage>
</organism>
<accession>A0A4P7BV24</accession>
<dbReference type="InterPro" id="IPR023058">
    <property type="entry name" value="PPIase_PpiC_CS"/>
</dbReference>
<keyword evidence="11 14" id="KW-0413">Isomerase</keyword>
<dbReference type="KEGG" id="nwr:E3U44_00375"/>
<dbReference type="Pfam" id="PF00639">
    <property type="entry name" value="Rotamase"/>
    <property type="match status" value="1"/>
</dbReference>
<dbReference type="InterPro" id="IPR000297">
    <property type="entry name" value="PPIase_PpiC"/>
</dbReference>
<feature type="transmembrane region" description="Helical" evidence="12">
    <location>
        <begin position="12"/>
        <end position="30"/>
    </location>
</feature>
<evidence type="ECO:0000313" key="14">
    <source>
        <dbReference type="EMBL" id="QBQ53127.1"/>
    </source>
</evidence>
<evidence type="ECO:0000256" key="11">
    <source>
        <dbReference type="PROSITE-ProRule" id="PRU00278"/>
    </source>
</evidence>
<keyword evidence="3" id="KW-0997">Cell inner membrane</keyword>
<dbReference type="GO" id="GO:0005886">
    <property type="term" value="C:plasma membrane"/>
    <property type="evidence" value="ECO:0007669"/>
    <property type="project" value="UniProtKB-SubCell"/>
</dbReference>
<gene>
    <name evidence="14" type="ORF">E3U44_00375</name>
</gene>
<keyword evidence="6 12" id="KW-0472">Membrane</keyword>
<evidence type="ECO:0000256" key="6">
    <source>
        <dbReference type="ARBA" id="ARBA00023136"/>
    </source>
</evidence>
<dbReference type="OrthoDB" id="9812372at2"/>
<dbReference type="SUPFAM" id="SSF54534">
    <property type="entry name" value="FKBP-like"/>
    <property type="match status" value="1"/>
</dbReference>
<dbReference type="InterPro" id="IPR052029">
    <property type="entry name" value="PpiD_chaperone"/>
</dbReference>
<proteinExistence type="inferred from homology"/>
<evidence type="ECO:0000256" key="3">
    <source>
        <dbReference type="ARBA" id="ARBA00022519"/>
    </source>
</evidence>
<evidence type="ECO:0000256" key="2">
    <source>
        <dbReference type="ARBA" id="ARBA00022475"/>
    </source>
</evidence>
<feature type="domain" description="PpiC" evidence="13">
    <location>
        <begin position="266"/>
        <end position="369"/>
    </location>
</feature>
<evidence type="ECO:0000313" key="15">
    <source>
        <dbReference type="Proteomes" id="UP000294325"/>
    </source>
</evidence>
<dbReference type="InterPro" id="IPR046357">
    <property type="entry name" value="PPIase_dom_sf"/>
</dbReference>
<dbReference type="PANTHER" id="PTHR47529">
    <property type="entry name" value="PEPTIDYL-PROLYL CIS-TRANS ISOMERASE D"/>
    <property type="match status" value="1"/>
</dbReference>
<dbReference type="PANTHER" id="PTHR47529:SF1">
    <property type="entry name" value="PERIPLASMIC CHAPERONE PPID"/>
    <property type="match status" value="1"/>
</dbReference>
<name>A0A4P7BV24_9GAMM</name>
<evidence type="ECO:0000256" key="7">
    <source>
        <dbReference type="ARBA" id="ARBA00023186"/>
    </source>
</evidence>